<comment type="caution">
    <text evidence="6">The sequence shown here is derived from an EMBL/GenBank/DDBJ whole genome shotgun (WGS) entry which is preliminary data.</text>
</comment>
<evidence type="ECO:0000256" key="2">
    <source>
        <dbReference type="ARBA" id="ARBA00023015"/>
    </source>
</evidence>
<dbReference type="InterPro" id="IPR005119">
    <property type="entry name" value="LysR_subst-bd"/>
</dbReference>
<dbReference type="PANTHER" id="PTHR30419">
    <property type="entry name" value="HTH-TYPE TRANSCRIPTIONAL REGULATOR YBHD"/>
    <property type="match status" value="1"/>
</dbReference>
<feature type="domain" description="HTH lysR-type" evidence="5">
    <location>
        <begin position="10"/>
        <end position="67"/>
    </location>
</feature>
<dbReference type="Gene3D" id="3.40.190.290">
    <property type="match status" value="1"/>
</dbReference>
<dbReference type="InterPro" id="IPR036390">
    <property type="entry name" value="WH_DNA-bd_sf"/>
</dbReference>
<keyword evidence="7" id="KW-1185">Reference proteome</keyword>
<dbReference type="FunFam" id="1.10.10.10:FF:000001">
    <property type="entry name" value="LysR family transcriptional regulator"/>
    <property type="match status" value="1"/>
</dbReference>
<reference evidence="6 7" key="1">
    <citation type="submission" date="2019-12" db="EMBL/GenBank/DDBJ databases">
        <authorList>
            <person name="Huq M.A."/>
        </authorList>
    </citation>
    <scope>NUCLEOTIDE SEQUENCE [LARGE SCALE GENOMIC DNA]</scope>
    <source>
        <strain evidence="6 7">MAH-25</strain>
    </source>
</reference>
<dbReference type="InterPro" id="IPR000847">
    <property type="entry name" value="LysR_HTH_N"/>
</dbReference>
<dbReference type="Pfam" id="PF03466">
    <property type="entry name" value="LysR_substrate"/>
    <property type="match status" value="1"/>
</dbReference>
<comment type="similarity">
    <text evidence="1">Belongs to the LysR transcriptional regulatory family.</text>
</comment>
<sequence>MNPSERLINVSSRQLLAFLEVIRLQSFARAAEQVHLSPSGMSMLVKELEEQVGARLFDRTTRSVTLTDAGRRLQPIAEKVVGELRGVQAALGGTDAAVRSRLDVAATPMVSASLLPDVIRAFGESHPHVQIALADVDVSVVRQRALQGEADIGLGFFVKPAVGLLRQPLCKFRLMRISPPGEGPAGRRSGLPWSSLLGLPLVSLPADNPIQALIEKELARIGQSPEERPRMNLIGTIIAMVRAGRGHAVIPSFAVEECVRQGLGVTMLRDPVVHLELYLVTRRGTQPKPAAQEFAAALKQAAARLPG</sequence>
<dbReference type="GO" id="GO:0005829">
    <property type="term" value="C:cytosol"/>
    <property type="evidence" value="ECO:0007669"/>
    <property type="project" value="TreeGrafter"/>
</dbReference>
<proteinExistence type="inferred from homology"/>
<keyword evidence="4" id="KW-0804">Transcription</keyword>
<gene>
    <name evidence="6" type="ORF">GON04_07195</name>
</gene>
<dbReference type="PROSITE" id="PS50931">
    <property type="entry name" value="HTH_LYSR"/>
    <property type="match status" value="1"/>
</dbReference>
<dbReference type="RefSeq" id="WP_157397252.1">
    <property type="nucleotide sequence ID" value="NZ_WSEL01000003.1"/>
</dbReference>
<dbReference type="Gene3D" id="1.10.10.10">
    <property type="entry name" value="Winged helix-like DNA-binding domain superfamily/Winged helix DNA-binding domain"/>
    <property type="match status" value="1"/>
</dbReference>
<dbReference type="PANTHER" id="PTHR30419:SF8">
    <property type="entry name" value="NITROGEN ASSIMILATION TRANSCRIPTIONAL ACTIVATOR-RELATED"/>
    <property type="match status" value="1"/>
</dbReference>
<evidence type="ECO:0000256" key="4">
    <source>
        <dbReference type="ARBA" id="ARBA00023163"/>
    </source>
</evidence>
<evidence type="ECO:0000256" key="3">
    <source>
        <dbReference type="ARBA" id="ARBA00023125"/>
    </source>
</evidence>
<keyword evidence="3" id="KW-0238">DNA-binding</keyword>
<dbReference type="EMBL" id="WSEL01000003">
    <property type="protein sequence ID" value="MVQ29225.1"/>
    <property type="molecule type" value="Genomic_DNA"/>
</dbReference>
<keyword evidence="2" id="KW-0805">Transcription regulation</keyword>
<dbReference type="InterPro" id="IPR036388">
    <property type="entry name" value="WH-like_DNA-bd_sf"/>
</dbReference>
<dbReference type="GO" id="GO:0003700">
    <property type="term" value="F:DNA-binding transcription factor activity"/>
    <property type="evidence" value="ECO:0007669"/>
    <property type="project" value="InterPro"/>
</dbReference>
<dbReference type="Pfam" id="PF00126">
    <property type="entry name" value="HTH_1"/>
    <property type="match status" value="1"/>
</dbReference>
<dbReference type="AlphaFoldDB" id="A0A6N8IRP1"/>
<evidence type="ECO:0000259" key="5">
    <source>
        <dbReference type="PROSITE" id="PS50931"/>
    </source>
</evidence>
<protein>
    <submittedName>
        <fullName evidence="6">LysR family transcriptional regulator</fullName>
    </submittedName>
</protein>
<evidence type="ECO:0000313" key="6">
    <source>
        <dbReference type="EMBL" id="MVQ29225.1"/>
    </source>
</evidence>
<accession>A0A6N8IRP1</accession>
<evidence type="ECO:0000313" key="7">
    <source>
        <dbReference type="Proteomes" id="UP000469385"/>
    </source>
</evidence>
<organism evidence="6 7">
    <name type="scientific">Ramlibacter pinisoli</name>
    <dbReference type="NCBI Taxonomy" id="2682844"/>
    <lineage>
        <taxon>Bacteria</taxon>
        <taxon>Pseudomonadati</taxon>
        <taxon>Pseudomonadota</taxon>
        <taxon>Betaproteobacteria</taxon>
        <taxon>Burkholderiales</taxon>
        <taxon>Comamonadaceae</taxon>
        <taxon>Ramlibacter</taxon>
    </lineage>
</organism>
<dbReference type="InterPro" id="IPR050950">
    <property type="entry name" value="HTH-type_LysR_regulators"/>
</dbReference>
<dbReference type="SUPFAM" id="SSF46785">
    <property type="entry name" value="Winged helix' DNA-binding domain"/>
    <property type="match status" value="1"/>
</dbReference>
<dbReference type="GO" id="GO:0003677">
    <property type="term" value="F:DNA binding"/>
    <property type="evidence" value="ECO:0007669"/>
    <property type="project" value="UniProtKB-KW"/>
</dbReference>
<evidence type="ECO:0000256" key="1">
    <source>
        <dbReference type="ARBA" id="ARBA00009437"/>
    </source>
</evidence>
<dbReference type="SUPFAM" id="SSF53850">
    <property type="entry name" value="Periplasmic binding protein-like II"/>
    <property type="match status" value="1"/>
</dbReference>
<dbReference type="PRINTS" id="PR00039">
    <property type="entry name" value="HTHLYSR"/>
</dbReference>
<name>A0A6N8IRP1_9BURK</name>
<dbReference type="Proteomes" id="UP000469385">
    <property type="component" value="Unassembled WGS sequence"/>
</dbReference>